<dbReference type="GO" id="GO:0008408">
    <property type="term" value="F:3'-5' exonuclease activity"/>
    <property type="evidence" value="ECO:0007669"/>
    <property type="project" value="InterPro"/>
</dbReference>
<dbReference type="AlphaFoldDB" id="A0AA87ZF02"/>
<dbReference type="GO" id="GO:0006139">
    <property type="term" value="P:nucleobase-containing compound metabolic process"/>
    <property type="evidence" value="ECO:0007669"/>
    <property type="project" value="InterPro"/>
</dbReference>
<comment type="caution">
    <text evidence="4">The sequence shown here is derived from an EMBL/GenBank/DDBJ whole genome shotgun (WGS) entry which is preliminary data.</text>
</comment>
<dbReference type="Gramene" id="FCD_00004753-RA">
    <property type="protein sequence ID" value="FCD_00004753-RA:cds"/>
    <property type="gene ID" value="FCD_00004753"/>
</dbReference>
<dbReference type="PANTHER" id="PTHR13620">
    <property type="entry name" value="3-5 EXONUCLEASE"/>
    <property type="match status" value="1"/>
</dbReference>
<reference evidence="4" key="1">
    <citation type="submission" date="2023-07" db="EMBL/GenBank/DDBJ databases">
        <title>draft genome sequence of fig (Ficus carica).</title>
        <authorList>
            <person name="Takahashi T."/>
            <person name="Nishimura K."/>
        </authorList>
    </citation>
    <scope>NUCLEOTIDE SEQUENCE</scope>
</reference>
<evidence type="ECO:0000256" key="1">
    <source>
        <dbReference type="ARBA" id="ARBA00022722"/>
    </source>
</evidence>
<dbReference type="PANTHER" id="PTHR13620:SF105">
    <property type="entry name" value="OS01G0737700 PROTEIN"/>
    <property type="match status" value="1"/>
</dbReference>
<keyword evidence="5" id="KW-1185">Reference proteome</keyword>
<sequence>MEITIEDRQVPGYTHDIFDVGIYSHTVETLVTHIPFLVDEWIDDTERIHRRRLRHLIVGLDAEWRPCNSRFYNKVAILQLCVGHRCLIFQLLYAQSIPQSLVDFLQNADYSFVGVGIRNDIRKLEADHSLSVANTVDLGEMAAREHNDSSLRNAGLKNLARILLGMEIAKPKWITMGRWDKDLLDYDQVMYASVDAFVSFELGRRLL</sequence>
<protein>
    <recommendedName>
        <fullName evidence="3">3'-5' exonuclease domain-containing protein</fullName>
    </recommendedName>
</protein>
<dbReference type="GO" id="GO:0005634">
    <property type="term" value="C:nucleus"/>
    <property type="evidence" value="ECO:0007669"/>
    <property type="project" value="TreeGrafter"/>
</dbReference>
<evidence type="ECO:0000313" key="4">
    <source>
        <dbReference type="EMBL" id="GMN31430.1"/>
    </source>
</evidence>
<dbReference type="EMBL" id="BTGU01000003">
    <property type="protein sequence ID" value="GMN31430.1"/>
    <property type="molecule type" value="Genomic_DNA"/>
</dbReference>
<accession>A0AA87ZF02</accession>
<dbReference type="InterPro" id="IPR002562">
    <property type="entry name" value="3'-5'_exonuclease_dom"/>
</dbReference>
<dbReference type="InterPro" id="IPR012337">
    <property type="entry name" value="RNaseH-like_sf"/>
</dbReference>
<dbReference type="InterPro" id="IPR036397">
    <property type="entry name" value="RNaseH_sf"/>
</dbReference>
<gene>
    <name evidence="4" type="ORF">TIFTF001_003249</name>
</gene>
<dbReference type="GO" id="GO:0005737">
    <property type="term" value="C:cytoplasm"/>
    <property type="evidence" value="ECO:0007669"/>
    <property type="project" value="TreeGrafter"/>
</dbReference>
<keyword evidence="2" id="KW-0378">Hydrolase</keyword>
<dbReference type="SUPFAM" id="SSF53098">
    <property type="entry name" value="Ribonuclease H-like"/>
    <property type="match status" value="1"/>
</dbReference>
<feature type="domain" description="3'-5' exonuclease" evidence="3">
    <location>
        <begin position="35"/>
        <end position="207"/>
    </location>
</feature>
<keyword evidence="1" id="KW-0540">Nuclease</keyword>
<dbReference type="FunFam" id="3.30.420.10:FF:000054">
    <property type="entry name" value="Werner Syndrome-like exonuclease"/>
    <property type="match status" value="1"/>
</dbReference>
<organism evidence="4 5">
    <name type="scientific">Ficus carica</name>
    <name type="common">Common fig</name>
    <dbReference type="NCBI Taxonomy" id="3494"/>
    <lineage>
        <taxon>Eukaryota</taxon>
        <taxon>Viridiplantae</taxon>
        <taxon>Streptophyta</taxon>
        <taxon>Embryophyta</taxon>
        <taxon>Tracheophyta</taxon>
        <taxon>Spermatophyta</taxon>
        <taxon>Magnoliopsida</taxon>
        <taxon>eudicotyledons</taxon>
        <taxon>Gunneridae</taxon>
        <taxon>Pentapetalae</taxon>
        <taxon>rosids</taxon>
        <taxon>fabids</taxon>
        <taxon>Rosales</taxon>
        <taxon>Moraceae</taxon>
        <taxon>Ficeae</taxon>
        <taxon>Ficus</taxon>
    </lineage>
</organism>
<dbReference type="Gene3D" id="3.30.420.10">
    <property type="entry name" value="Ribonuclease H-like superfamily/Ribonuclease H"/>
    <property type="match status" value="1"/>
</dbReference>
<evidence type="ECO:0000259" key="3">
    <source>
        <dbReference type="SMART" id="SM00474"/>
    </source>
</evidence>
<dbReference type="SMART" id="SM00474">
    <property type="entry name" value="35EXOc"/>
    <property type="match status" value="1"/>
</dbReference>
<dbReference type="Proteomes" id="UP001187192">
    <property type="component" value="Unassembled WGS sequence"/>
</dbReference>
<proteinExistence type="predicted"/>
<dbReference type="CDD" id="cd06141">
    <property type="entry name" value="WRN_exo"/>
    <property type="match status" value="1"/>
</dbReference>
<dbReference type="InterPro" id="IPR051132">
    <property type="entry name" value="3-5_Exonuclease_domain"/>
</dbReference>
<dbReference type="GO" id="GO:0003676">
    <property type="term" value="F:nucleic acid binding"/>
    <property type="evidence" value="ECO:0007669"/>
    <property type="project" value="InterPro"/>
</dbReference>
<evidence type="ECO:0000256" key="2">
    <source>
        <dbReference type="ARBA" id="ARBA00022801"/>
    </source>
</evidence>
<name>A0AA87ZF02_FICCA</name>
<evidence type="ECO:0000313" key="5">
    <source>
        <dbReference type="Proteomes" id="UP001187192"/>
    </source>
</evidence>
<dbReference type="Pfam" id="PF01612">
    <property type="entry name" value="DNA_pol_A_exo1"/>
    <property type="match status" value="1"/>
</dbReference>